<dbReference type="Pfam" id="PF21486">
    <property type="entry name" value="NUP120_helical"/>
    <property type="match status" value="1"/>
</dbReference>
<keyword evidence="3" id="KW-0539">Nucleus</keyword>
<dbReference type="EMBL" id="MCFA01000091">
    <property type="protein sequence ID" value="ORY09068.1"/>
    <property type="molecule type" value="Genomic_DNA"/>
</dbReference>
<dbReference type="InterPro" id="IPR056548">
    <property type="entry name" value="HEAT_Nup120"/>
</dbReference>
<dbReference type="AlphaFoldDB" id="A0A1Y1ZFN0"/>
<proteinExistence type="predicted"/>
<feature type="domain" description="Nucleoporin Nup120/160 beta-propeller" evidence="4">
    <location>
        <begin position="82"/>
        <end position="593"/>
    </location>
</feature>
<accession>A0A1Y1ZFN0</accession>
<feature type="domain" description="Nucleoporin nup120-like HEAT repeat" evidence="6">
    <location>
        <begin position="874"/>
        <end position="1042"/>
    </location>
</feature>
<dbReference type="PANTHER" id="PTHR21286">
    <property type="entry name" value="NUCLEAR PORE COMPLEX PROTEIN NUP160"/>
    <property type="match status" value="1"/>
</dbReference>
<dbReference type="SUPFAM" id="SSF63829">
    <property type="entry name" value="Calcium-dependent phosphotriesterase"/>
    <property type="match status" value="1"/>
</dbReference>
<evidence type="ECO:0000313" key="8">
    <source>
        <dbReference type="Proteomes" id="UP000193144"/>
    </source>
</evidence>
<evidence type="ECO:0000259" key="4">
    <source>
        <dbReference type="Pfam" id="PF11715"/>
    </source>
</evidence>
<protein>
    <submittedName>
        <fullName evidence="7">Nucleoporin Nup120/160-domain-containing protein</fullName>
    </submittedName>
</protein>
<dbReference type="OrthoDB" id="67716at2759"/>
<dbReference type="Pfam" id="PF11715">
    <property type="entry name" value="Beta-prop_Nup120_160"/>
    <property type="match status" value="1"/>
</dbReference>
<organism evidence="7 8">
    <name type="scientific">Clohesyomyces aquaticus</name>
    <dbReference type="NCBI Taxonomy" id="1231657"/>
    <lineage>
        <taxon>Eukaryota</taxon>
        <taxon>Fungi</taxon>
        <taxon>Dikarya</taxon>
        <taxon>Ascomycota</taxon>
        <taxon>Pezizomycotina</taxon>
        <taxon>Dothideomycetes</taxon>
        <taxon>Pleosporomycetidae</taxon>
        <taxon>Pleosporales</taxon>
        <taxon>Lindgomycetaceae</taxon>
        <taxon>Clohesyomyces</taxon>
    </lineage>
</organism>
<gene>
    <name evidence="7" type="ORF">BCR34DRAFT_487847</name>
</gene>
<name>A0A1Y1ZFN0_9PLEO</name>
<evidence type="ECO:0000259" key="5">
    <source>
        <dbReference type="Pfam" id="PF21486"/>
    </source>
</evidence>
<comment type="subcellular location">
    <subcellularLocation>
        <location evidence="1">Nucleus</location>
    </subcellularLocation>
</comment>
<evidence type="ECO:0000259" key="6">
    <source>
        <dbReference type="Pfam" id="PF23300"/>
    </source>
</evidence>
<dbReference type="InterPro" id="IPR021717">
    <property type="entry name" value="Nucleoporin_Nup160"/>
</dbReference>
<dbReference type="GO" id="GO:0005643">
    <property type="term" value="C:nuclear pore"/>
    <property type="evidence" value="ECO:0007669"/>
    <property type="project" value="UniProtKB-ARBA"/>
</dbReference>
<evidence type="ECO:0000256" key="3">
    <source>
        <dbReference type="ARBA" id="ARBA00023242"/>
    </source>
</evidence>
<evidence type="ECO:0000256" key="2">
    <source>
        <dbReference type="ARBA" id="ARBA00022448"/>
    </source>
</evidence>
<dbReference type="STRING" id="1231657.A0A1Y1ZFN0"/>
<dbReference type="InterPro" id="IPR048884">
    <property type="entry name" value="Nup120_helical"/>
</dbReference>
<reference evidence="7 8" key="1">
    <citation type="submission" date="2016-07" db="EMBL/GenBank/DDBJ databases">
        <title>Pervasive Adenine N6-methylation of Active Genes in Fungi.</title>
        <authorList>
            <consortium name="DOE Joint Genome Institute"/>
            <person name="Mondo S.J."/>
            <person name="Dannebaum R.O."/>
            <person name="Kuo R.C."/>
            <person name="Labutti K."/>
            <person name="Haridas S."/>
            <person name="Kuo A."/>
            <person name="Salamov A."/>
            <person name="Ahrendt S.R."/>
            <person name="Lipzen A."/>
            <person name="Sullivan W."/>
            <person name="Andreopoulos W.B."/>
            <person name="Clum A."/>
            <person name="Lindquist E."/>
            <person name="Daum C."/>
            <person name="Ramamoorthy G.K."/>
            <person name="Gryganskyi A."/>
            <person name="Culley D."/>
            <person name="Magnuson J.K."/>
            <person name="James T.Y."/>
            <person name="O'Malley M.A."/>
            <person name="Stajich J.E."/>
            <person name="Spatafora J.W."/>
            <person name="Visel A."/>
            <person name="Grigoriev I.V."/>
        </authorList>
    </citation>
    <scope>NUCLEOTIDE SEQUENCE [LARGE SCALE GENOMIC DNA]</scope>
    <source>
        <strain evidence="7 8">CBS 115471</strain>
    </source>
</reference>
<dbReference type="PANTHER" id="PTHR21286:SF0">
    <property type="entry name" value="NUCLEAR PORE COMPLEX PROTEIN NUP160"/>
    <property type="match status" value="1"/>
</dbReference>
<dbReference type="GO" id="GO:0017056">
    <property type="term" value="F:structural constituent of nuclear pore"/>
    <property type="evidence" value="ECO:0007669"/>
    <property type="project" value="TreeGrafter"/>
</dbReference>
<evidence type="ECO:0000256" key="1">
    <source>
        <dbReference type="ARBA" id="ARBA00004123"/>
    </source>
</evidence>
<dbReference type="Proteomes" id="UP000193144">
    <property type="component" value="Unassembled WGS sequence"/>
</dbReference>
<dbReference type="Pfam" id="PF23300">
    <property type="entry name" value="HEAT_Nup120"/>
    <property type="match status" value="1"/>
</dbReference>
<evidence type="ECO:0000313" key="7">
    <source>
        <dbReference type="EMBL" id="ORY09068.1"/>
    </source>
</evidence>
<sequence length="1209" mass="136877">MANGGATCLYKEARLNIEPAYPGSTVSITLPASTTSTFGFSTAAKRTVIPEQYQDQDEEAFAKCHLASDGSMFFRRHNEYPRSFLWRMLDNRKTLEIQAADLDQDVKHRFEANLTVLLHFSTPIRPFGIAFGEPDDRDALTVFAITTANELYTITLHRDFFTKLTASEVPVEDWCKRCTPNLVQLRVPYRLVALSASELLISLDDGGILHLTKQNKDDAAWKEDLYKQGNWSFRGLLPWKGQHTVRFNNADLDSSAAAALAISPDKQHIFAVSLNHQIRAWNVNTGKPGVQRDLLGEPDLPNEKVVPQFIGPSQSTLLAVLDIAGTVDGSLYHVATYSPKQHQFKFWGIRDPDNNELGMSDIQSEVAFVPPVDEMMHTTVWNLEEFFINPGPKGLKGLELWIRARSGPSSKVYSLKFDLTEDPGKLTHAWKHNWICVDSGPLTVDGLRLNPANPSEQDLDAMETGLSGSTEQWLEFLFHPGRFTVATLETALTLFRRGLKSARSLSASRKGSLKDRISETVAAFTAQVQDNVNDYDEYEEAISAQWQTFYGLVKDLHKRRGESLSLVFDSKLEMPWLVLADYLSAIRKCSPPEVIAMNATTVSSPDRLAETLLGEIPNSDARHVARLLNAAASFRRNLPISFNSKLQWHVNNELQQSQSLSVPDRMEQLEVKLDLSRQVSDDDLNLLVEELGMSTKDLPNEMFFEAIRLLSQEEQGRHSQKKQIARFGLDALVRVSQENLEISYNVLLDLLVLVLFMHFEEELSDDFEASEIFIEICNQLKNYAVLRWLASTIWSHSTSTGPSSEELMKALDEKYKNKGILPITQTVLEGIFGHRCFDTPLPSRLKSNRLTYWSRVWLNEVFDEQTFDGATEMIMGILLSQKEFALALEFSRFLQETNWSVYLKGRMHLALGELDLASICFQKAAYTLGLGMFSIDDADTINFIPPDQRNYFSDGLSNYYQHILGLFEKVKAYSFTADFARLGLRSLEGGKEDRLKPDLLSRLYSASIQTSRFDDAYSAMTRQKDENLKHSALQTLVTTMIQQSQTETLLKYPFVGLINDVDAILSSLCHKTLNLSSGPPYYQILYAFRISRNDFRGAASILYERLQRLKTTSTKVHDPADESLTQCYLMIINTLSSVSEEEAYILAEQRLDDIPPPQWNIGKARKLLKRQIVTLDTLRKEYQAELDRVATIESGQYPFVEPAEEMDIL</sequence>
<dbReference type="InterPro" id="IPR059141">
    <property type="entry name" value="Beta-prop_Nup120_160"/>
</dbReference>
<feature type="domain" description="Nucleoporin Nup120 helical" evidence="5">
    <location>
        <begin position="651"/>
        <end position="775"/>
    </location>
</feature>
<comment type="caution">
    <text evidence="7">The sequence shown here is derived from an EMBL/GenBank/DDBJ whole genome shotgun (WGS) entry which is preliminary data.</text>
</comment>
<keyword evidence="2" id="KW-0813">Transport</keyword>
<keyword evidence="8" id="KW-1185">Reference proteome</keyword>